<dbReference type="HOGENOM" id="CLU_2410830_0_0_3"/>
<dbReference type="EMBL" id="CP000554">
    <property type="protein sequence ID" value="ABM77764.1"/>
    <property type="molecule type" value="Genomic_DNA"/>
</dbReference>
<dbReference type="AlphaFoldDB" id="A2C8F4"/>
<dbReference type="BioCyc" id="PMAR59922:G1G80-917-MONOMER"/>
<keyword evidence="1" id="KW-0472">Membrane</keyword>
<gene>
    <name evidence="2" type="ordered locus">P9303_10151</name>
</gene>
<proteinExistence type="predicted"/>
<reference evidence="2 3" key="1">
    <citation type="journal article" date="2007" name="PLoS Genet.">
        <title>Patterns and implications of gene gain and loss in the evolution of Prochlorococcus.</title>
        <authorList>
            <person name="Kettler G.C."/>
            <person name="Martiny A.C."/>
            <person name="Huang K."/>
            <person name="Zucker J."/>
            <person name="Coleman M.L."/>
            <person name="Rodrigue S."/>
            <person name="Chen F."/>
            <person name="Lapidus A."/>
            <person name="Ferriera S."/>
            <person name="Johnson J."/>
            <person name="Steglich C."/>
            <person name="Church G.M."/>
            <person name="Richardson P."/>
            <person name="Chisholm S.W."/>
        </authorList>
    </citation>
    <scope>NUCLEOTIDE SEQUENCE [LARGE SCALE GENOMIC DNA]</scope>
    <source>
        <strain evidence="2 3">MIT 9303</strain>
    </source>
</reference>
<dbReference type="RefSeq" id="WP_011825668.1">
    <property type="nucleotide sequence ID" value="NC_008820.1"/>
</dbReference>
<accession>A2C8F4</accession>
<sequence>MGRNVGDPIDPLDGAPKWMQRWLAPPIIWWRGVEDQQVGAIHALLLGGPALFVMVLWFFGVNADPNGIGSVASCPAEWKCLGLGWLLNFSGA</sequence>
<evidence type="ECO:0000256" key="1">
    <source>
        <dbReference type="SAM" id="Phobius"/>
    </source>
</evidence>
<keyword evidence="1" id="KW-1133">Transmembrane helix</keyword>
<dbReference type="Proteomes" id="UP000002274">
    <property type="component" value="Chromosome"/>
</dbReference>
<name>A2C8F4_PROM3</name>
<evidence type="ECO:0000313" key="3">
    <source>
        <dbReference type="Proteomes" id="UP000002274"/>
    </source>
</evidence>
<organism evidence="2 3">
    <name type="scientific">Prochlorococcus marinus (strain MIT 9303)</name>
    <dbReference type="NCBI Taxonomy" id="59922"/>
    <lineage>
        <taxon>Bacteria</taxon>
        <taxon>Bacillati</taxon>
        <taxon>Cyanobacteriota</taxon>
        <taxon>Cyanophyceae</taxon>
        <taxon>Synechococcales</taxon>
        <taxon>Prochlorococcaceae</taxon>
        <taxon>Prochlorococcus</taxon>
    </lineage>
</organism>
<dbReference type="KEGG" id="pmf:P9303_10151"/>
<protein>
    <submittedName>
        <fullName evidence="2">Possible Glyceraldehyde 3-phosphate dehydrogenase</fullName>
    </submittedName>
</protein>
<feature type="transmembrane region" description="Helical" evidence="1">
    <location>
        <begin position="39"/>
        <end position="59"/>
    </location>
</feature>
<evidence type="ECO:0000313" key="2">
    <source>
        <dbReference type="EMBL" id="ABM77764.1"/>
    </source>
</evidence>
<keyword evidence="1" id="KW-0812">Transmembrane</keyword>